<reference evidence="1" key="1">
    <citation type="submission" date="2021-05" db="EMBL/GenBank/DDBJ databases">
        <authorList>
            <person name="Scholz U."/>
            <person name="Mascher M."/>
            <person name="Fiebig A."/>
        </authorList>
    </citation>
    <scope>NUCLEOTIDE SEQUENCE [LARGE SCALE GENOMIC DNA]</scope>
</reference>
<keyword evidence="2" id="KW-1185">Reference proteome</keyword>
<protein>
    <submittedName>
        <fullName evidence="1">Uncharacterized protein</fullName>
    </submittedName>
</protein>
<evidence type="ECO:0000313" key="2">
    <source>
        <dbReference type="Proteomes" id="UP001732700"/>
    </source>
</evidence>
<dbReference type="EnsemblPlants" id="AVESA.00010b.r2.6CG1089160.1">
    <property type="protein sequence ID" value="AVESA.00010b.r2.6CG1089160.1.CDS.1"/>
    <property type="gene ID" value="AVESA.00010b.r2.6CG1089160"/>
</dbReference>
<reference evidence="1" key="2">
    <citation type="submission" date="2025-09" db="UniProtKB">
        <authorList>
            <consortium name="EnsemblPlants"/>
        </authorList>
    </citation>
    <scope>IDENTIFICATION</scope>
</reference>
<accession>A0ACD5YYG9</accession>
<evidence type="ECO:0000313" key="1">
    <source>
        <dbReference type="EnsemblPlants" id="AVESA.00010b.r2.6CG1089160.1.CDS.1"/>
    </source>
</evidence>
<name>A0ACD5YYG9_AVESA</name>
<sequence>MAILVFNLEKEAWSVMALPDETKSKCRYWNVELREIQGLLSFSCHIPEKCIEIWMLRDYANKVWSKDFVIDVTLLGGRRNSGASIYFVFPLEVMTDGRILLQVHNGNGCRWFYFDPRDGRIQLAHIKGFLTTIYAENLVPVLGF</sequence>
<dbReference type="Proteomes" id="UP001732700">
    <property type="component" value="Chromosome 6C"/>
</dbReference>
<organism evidence="1 2">
    <name type="scientific">Avena sativa</name>
    <name type="common">Oat</name>
    <dbReference type="NCBI Taxonomy" id="4498"/>
    <lineage>
        <taxon>Eukaryota</taxon>
        <taxon>Viridiplantae</taxon>
        <taxon>Streptophyta</taxon>
        <taxon>Embryophyta</taxon>
        <taxon>Tracheophyta</taxon>
        <taxon>Spermatophyta</taxon>
        <taxon>Magnoliopsida</taxon>
        <taxon>Liliopsida</taxon>
        <taxon>Poales</taxon>
        <taxon>Poaceae</taxon>
        <taxon>BOP clade</taxon>
        <taxon>Pooideae</taxon>
        <taxon>Poodae</taxon>
        <taxon>Poeae</taxon>
        <taxon>Poeae Chloroplast Group 1 (Aveneae type)</taxon>
        <taxon>Aveninae</taxon>
        <taxon>Avena</taxon>
    </lineage>
</organism>
<proteinExistence type="predicted"/>